<dbReference type="EMBL" id="UGVI01000001">
    <property type="protein sequence ID" value="SUE16925.1"/>
    <property type="molecule type" value="Genomic_DNA"/>
</dbReference>
<dbReference type="Pfam" id="PF08666">
    <property type="entry name" value="SAF"/>
    <property type="match status" value="1"/>
</dbReference>
<organism evidence="3 4">
    <name type="scientific">Rhodococcus gordoniae</name>
    <dbReference type="NCBI Taxonomy" id="223392"/>
    <lineage>
        <taxon>Bacteria</taxon>
        <taxon>Bacillati</taxon>
        <taxon>Actinomycetota</taxon>
        <taxon>Actinomycetes</taxon>
        <taxon>Mycobacteriales</taxon>
        <taxon>Nocardiaceae</taxon>
        <taxon>Rhodococcus</taxon>
    </lineage>
</organism>
<dbReference type="OrthoDB" id="4808509at2"/>
<dbReference type="Gene3D" id="3.90.1210.10">
    <property type="entry name" value="Antifreeze-like/N-acetylneuraminic acid synthase C-terminal domain"/>
    <property type="match status" value="1"/>
</dbReference>
<keyword evidence="3" id="KW-0966">Cell projection</keyword>
<sequence>MPVGPFPFLQRERARPHRSSPHRSSADTSLQPTLPDRFAELLRPGWSRLVRARRIAAGLLAALAVILAVRGDPDSDRVGVVVAARDLAPGHTLTADDVAHVDRDRSALVAGTLREADDAVGHILAGPVPAGEPLVDTRLLGPRLAAAATGFPDARVVPVRLADAGVSELLREGDRVDVLTVTDSADGSLPGAHVLARGAVVVLAESGGSARDRNERVVLVALEPEPATAVAAASLVSALTVTLH</sequence>
<name>A0A379M678_9NOCA</name>
<dbReference type="InterPro" id="IPR013974">
    <property type="entry name" value="SAF"/>
</dbReference>
<keyword evidence="3" id="KW-0282">Flagellum</keyword>
<dbReference type="RefSeq" id="WP_064064690.1">
    <property type="nucleotide sequence ID" value="NZ_LPZN01000044.1"/>
</dbReference>
<protein>
    <submittedName>
        <fullName evidence="3">Flagellar basal body P-ring biosynthesis protein FlgA</fullName>
    </submittedName>
</protein>
<dbReference type="CDD" id="cd11614">
    <property type="entry name" value="SAF_CpaB_FlgA_like"/>
    <property type="match status" value="1"/>
</dbReference>
<evidence type="ECO:0000256" key="1">
    <source>
        <dbReference type="SAM" id="MobiDB-lite"/>
    </source>
</evidence>
<dbReference type="AlphaFoldDB" id="A0A379M678"/>
<dbReference type="Proteomes" id="UP000254569">
    <property type="component" value="Unassembled WGS sequence"/>
</dbReference>
<proteinExistence type="predicted"/>
<reference evidence="3 4" key="1">
    <citation type="submission" date="2018-06" db="EMBL/GenBank/DDBJ databases">
        <authorList>
            <consortium name="Pathogen Informatics"/>
            <person name="Doyle S."/>
        </authorList>
    </citation>
    <scope>NUCLEOTIDE SEQUENCE [LARGE SCALE GENOMIC DNA]</scope>
    <source>
        <strain evidence="3 4">NCTC13296</strain>
    </source>
</reference>
<feature type="domain" description="SAF" evidence="2">
    <location>
        <begin position="78"/>
        <end position="140"/>
    </location>
</feature>
<dbReference type="SMART" id="SM00858">
    <property type="entry name" value="SAF"/>
    <property type="match status" value="1"/>
</dbReference>
<evidence type="ECO:0000313" key="4">
    <source>
        <dbReference type="Proteomes" id="UP000254569"/>
    </source>
</evidence>
<feature type="region of interest" description="Disordered" evidence="1">
    <location>
        <begin position="1"/>
        <end position="31"/>
    </location>
</feature>
<keyword evidence="3" id="KW-0969">Cilium</keyword>
<keyword evidence="4" id="KW-1185">Reference proteome</keyword>
<evidence type="ECO:0000313" key="3">
    <source>
        <dbReference type="EMBL" id="SUE16925.1"/>
    </source>
</evidence>
<evidence type="ECO:0000259" key="2">
    <source>
        <dbReference type="SMART" id="SM00858"/>
    </source>
</evidence>
<gene>
    <name evidence="3" type="ORF">NCTC13296_03820</name>
</gene>
<accession>A0A379M678</accession>